<evidence type="ECO:0000313" key="2">
    <source>
        <dbReference type="EMBL" id="KAF2458068.1"/>
    </source>
</evidence>
<reference evidence="2" key="1">
    <citation type="journal article" date="2020" name="Stud. Mycol.">
        <title>101 Dothideomycetes genomes: a test case for predicting lifestyles and emergence of pathogens.</title>
        <authorList>
            <person name="Haridas S."/>
            <person name="Albert R."/>
            <person name="Binder M."/>
            <person name="Bloem J."/>
            <person name="Labutti K."/>
            <person name="Salamov A."/>
            <person name="Andreopoulos B."/>
            <person name="Baker S."/>
            <person name="Barry K."/>
            <person name="Bills G."/>
            <person name="Bluhm B."/>
            <person name="Cannon C."/>
            <person name="Castanera R."/>
            <person name="Culley D."/>
            <person name="Daum C."/>
            <person name="Ezra D."/>
            <person name="Gonzalez J."/>
            <person name="Henrissat B."/>
            <person name="Kuo A."/>
            <person name="Liang C."/>
            <person name="Lipzen A."/>
            <person name="Lutzoni F."/>
            <person name="Magnuson J."/>
            <person name="Mondo S."/>
            <person name="Nolan M."/>
            <person name="Ohm R."/>
            <person name="Pangilinan J."/>
            <person name="Park H.-J."/>
            <person name="Ramirez L."/>
            <person name="Alfaro M."/>
            <person name="Sun H."/>
            <person name="Tritt A."/>
            <person name="Yoshinaga Y."/>
            <person name="Zwiers L.-H."/>
            <person name="Turgeon B."/>
            <person name="Goodwin S."/>
            <person name="Spatafora J."/>
            <person name="Crous P."/>
            <person name="Grigoriev I."/>
        </authorList>
    </citation>
    <scope>NUCLEOTIDE SEQUENCE</scope>
    <source>
        <strain evidence="2">ATCC 16933</strain>
    </source>
</reference>
<feature type="transmembrane region" description="Helical" evidence="1">
    <location>
        <begin position="260"/>
        <end position="287"/>
    </location>
</feature>
<dbReference type="OrthoDB" id="2603at2759"/>
<accession>A0A6A6P2S5</accession>
<feature type="transmembrane region" description="Helical" evidence="1">
    <location>
        <begin position="119"/>
        <end position="142"/>
    </location>
</feature>
<protein>
    <recommendedName>
        <fullName evidence="4">Integral membrane protein</fullName>
    </recommendedName>
</protein>
<dbReference type="AlphaFoldDB" id="A0A6A6P2S5"/>
<sequence length="398" mass="44393">MGSNTFFHEASEPLQNHAALQILPDHVTGPFSYLNPTQIRFRVPDGGPAPGQVAEATEPRDSVTYIWSSRNNRKGRHAVVLDGQAVRDGCVEGPAPTATIRETLRGLKTMFTQFPVWDISYLVAIIFTLGSVIWVINAFFVWLPLVRPETEFPNEELTGGGVTAFVGATVFEIGSVLLLLEAINENRTGCFGWALERVLSGDHVENGGTMRCLPEKTACHHHHLNRRNLMKANDQSPKKRRTWLWWPSWSDLRTHFLHQIGFLASLSQFIGATIFWIAGFTALPGIYNHMSTPLMDGIFWTPQVVGGTGFIISGTLFMVETQEKWWKPTPGTLGWWVGAWNLVGGVGFTICPAFGYDTSSWAQYQSSLSTFWGSWAFLIGSCIQWFESLAKNPVEVTK</sequence>
<evidence type="ECO:0000313" key="3">
    <source>
        <dbReference type="Proteomes" id="UP000799766"/>
    </source>
</evidence>
<dbReference type="Proteomes" id="UP000799766">
    <property type="component" value="Unassembled WGS sequence"/>
</dbReference>
<feature type="transmembrane region" description="Helical" evidence="1">
    <location>
        <begin position="333"/>
        <end position="356"/>
    </location>
</feature>
<gene>
    <name evidence="2" type="ORF">BDY21DRAFT_285362</name>
</gene>
<evidence type="ECO:0000256" key="1">
    <source>
        <dbReference type="SAM" id="Phobius"/>
    </source>
</evidence>
<feature type="transmembrane region" description="Helical" evidence="1">
    <location>
        <begin position="299"/>
        <end position="321"/>
    </location>
</feature>
<name>A0A6A6P2S5_9PEZI</name>
<keyword evidence="1" id="KW-1133">Transmembrane helix</keyword>
<keyword evidence="1" id="KW-0812">Transmembrane</keyword>
<proteinExistence type="predicted"/>
<keyword evidence="3" id="KW-1185">Reference proteome</keyword>
<feature type="transmembrane region" description="Helical" evidence="1">
    <location>
        <begin position="162"/>
        <end position="180"/>
    </location>
</feature>
<evidence type="ECO:0008006" key="4">
    <source>
        <dbReference type="Google" id="ProtNLM"/>
    </source>
</evidence>
<feature type="transmembrane region" description="Helical" evidence="1">
    <location>
        <begin position="368"/>
        <end position="386"/>
    </location>
</feature>
<organism evidence="2 3">
    <name type="scientific">Lineolata rhizophorae</name>
    <dbReference type="NCBI Taxonomy" id="578093"/>
    <lineage>
        <taxon>Eukaryota</taxon>
        <taxon>Fungi</taxon>
        <taxon>Dikarya</taxon>
        <taxon>Ascomycota</taxon>
        <taxon>Pezizomycotina</taxon>
        <taxon>Dothideomycetes</taxon>
        <taxon>Dothideomycetes incertae sedis</taxon>
        <taxon>Lineolatales</taxon>
        <taxon>Lineolataceae</taxon>
        <taxon>Lineolata</taxon>
    </lineage>
</organism>
<dbReference type="EMBL" id="MU001679">
    <property type="protein sequence ID" value="KAF2458068.1"/>
    <property type="molecule type" value="Genomic_DNA"/>
</dbReference>
<keyword evidence="1" id="KW-0472">Membrane</keyword>